<dbReference type="Proteomes" id="UP000236731">
    <property type="component" value="Unassembled WGS sequence"/>
</dbReference>
<gene>
    <name evidence="9" type="primary">bioD</name>
    <name evidence="10" type="ORF">SAMN05421877_11088</name>
</gene>
<feature type="binding site" evidence="9">
    <location>
        <position position="38"/>
    </location>
    <ligand>
        <name>substrate</name>
    </ligand>
</feature>
<feature type="active site" evidence="9">
    <location>
        <position position="34"/>
    </location>
</feature>
<feature type="binding site" evidence="9">
    <location>
        <begin position="14"/>
        <end position="19"/>
    </location>
    <ligand>
        <name>ATP</name>
        <dbReference type="ChEBI" id="CHEBI:30616"/>
    </ligand>
</feature>
<keyword evidence="4 9" id="KW-0547">Nucleotide-binding</keyword>
<dbReference type="InterPro" id="IPR027417">
    <property type="entry name" value="P-loop_NTPase"/>
</dbReference>
<comment type="catalytic activity">
    <reaction evidence="9">
        <text>(7R,8S)-7,8-diammoniononanoate + CO2 + ATP = (4R,5S)-dethiobiotin + ADP + phosphate + 3 H(+)</text>
        <dbReference type="Rhea" id="RHEA:15805"/>
        <dbReference type="ChEBI" id="CHEBI:15378"/>
        <dbReference type="ChEBI" id="CHEBI:16526"/>
        <dbReference type="ChEBI" id="CHEBI:30616"/>
        <dbReference type="ChEBI" id="CHEBI:43474"/>
        <dbReference type="ChEBI" id="CHEBI:149469"/>
        <dbReference type="ChEBI" id="CHEBI:149473"/>
        <dbReference type="ChEBI" id="CHEBI:456216"/>
        <dbReference type="EC" id="6.3.3.3"/>
    </reaction>
</comment>
<comment type="pathway">
    <text evidence="9">Cofactor biosynthesis; biotin biosynthesis; biotin from 7,8-diaminononanoate: step 1/2.</text>
</comment>
<feature type="binding site" evidence="9">
    <location>
        <begin position="100"/>
        <end position="103"/>
    </location>
    <ligand>
        <name>ATP</name>
        <dbReference type="ChEBI" id="CHEBI:30616"/>
    </ligand>
</feature>
<comment type="cofactor">
    <cofactor evidence="9">
        <name>Mg(2+)</name>
        <dbReference type="ChEBI" id="CHEBI:18420"/>
    </cofactor>
</comment>
<organism evidence="10 11">
    <name type="scientific">Sphingobacterium lactis</name>
    <dbReference type="NCBI Taxonomy" id="797291"/>
    <lineage>
        <taxon>Bacteria</taxon>
        <taxon>Pseudomonadati</taxon>
        <taxon>Bacteroidota</taxon>
        <taxon>Sphingobacteriia</taxon>
        <taxon>Sphingobacteriales</taxon>
        <taxon>Sphingobacteriaceae</taxon>
        <taxon>Sphingobacterium</taxon>
    </lineage>
</organism>
<dbReference type="CDD" id="cd03109">
    <property type="entry name" value="DTBS"/>
    <property type="match status" value="1"/>
</dbReference>
<keyword evidence="3 9" id="KW-0479">Metal-binding</keyword>
<evidence type="ECO:0000256" key="1">
    <source>
        <dbReference type="ARBA" id="ARBA00022490"/>
    </source>
</evidence>
<protein>
    <recommendedName>
        <fullName evidence="9">ATP-dependent dethiobiotin synthetase BioD</fullName>
        <ecNumber evidence="9">6.3.3.3</ecNumber>
    </recommendedName>
    <alternativeName>
        <fullName evidence="9">DTB synthetase</fullName>
        <shortName evidence="9">DTBS</shortName>
    </alternativeName>
    <alternativeName>
        <fullName evidence="9">Dethiobiotin synthase</fullName>
    </alternativeName>
</protein>
<feature type="binding site" evidence="9">
    <location>
        <position position="18"/>
    </location>
    <ligand>
        <name>Mg(2+)</name>
        <dbReference type="ChEBI" id="CHEBI:18420"/>
    </ligand>
</feature>
<evidence type="ECO:0000313" key="10">
    <source>
        <dbReference type="EMBL" id="SEG59639.1"/>
    </source>
</evidence>
<comment type="subcellular location">
    <subcellularLocation>
        <location evidence="9">Cytoplasm</location>
    </subcellularLocation>
</comment>
<evidence type="ECO:0000256" key="2">
    <source>
        <dbReference type="ARBA" id="ARBA00022598"/>
    </source>
</evidence>
<keyword evidence="5 9" id="KW-0093">Biotin biosynthesis</keyword>
<dbReference type="GO" id="GO:0009102">
    <property type="term" value="P:biotin biosynthetic process"/>
    <property type="evidence" value="ECO:0007669"/>
    <property type="project" value="UniProtKB-UniRule"/>
</dbReference>
<feature type="binding site" evidence="9">
    <location>
        <position position="45"/>
    </location>
    <ligand>
        <name>Mg(2+)</name>
        <dbReference type="ChEBI" id="CHEBI:18420"/>
    </ligand>
</feature>
<dbReference type="PIRSF" id="PIRSF006755">
    <property type="entry name" value="DTB_synth"/>
    <property type="match status" value="1"/>
</dbReference>
<comment type="function">
    <text evidence="9">Catalyzes a mechanistically unusual reaction, the ATP-dependent insertion of CO2 between the N7 and N8 nitrogen atoms of 7,8-diaminopelargonic acid (DAPA, also called 7,8-diammoniononanoate) to form a ureido ring.</text>
</comment>
<dbReference type="GO" id="GO:0000287">
    <property type="term" value="F:magnesium ion binding"/>
    <property type="evidence" value="ECO:0007669"/>
    <property type="project" value="UniProtKB-UniRule"/>
</dbReference>
<proteinExistence type="inferred from homology"/>
<feature type="binding site" evidence="9">
    <location>
        <begin position="185"/>
        <end position="187"/>
    </location>
    <ligand>
        <name>ATP</name>
        <dbReference type="ChEBI" id="CHEBI:30616"/>
    </ligand>
</feature>
<dbReference type="SUPFAM" id="SSF52540">
    <property type="entry name" value="P-loop containing nucleoside triphosphate hydrolases"/>
    <property type="match status" value="1"/>
</dbReference>
<feature type="binding site" evidence="9">
    <location>
        <position position="45"/>
    </location>
    <ligand>
        <name>ATP</name>
        <dbReference type="ChEBI" id="CHEBI:30616"/>
    </ligand>
</feature>
<comment type="similarity">
    <text evidence="9">Belongs to the dethiobiotin synthetase family.</text>
</comment>
<dbReference type="UniPathway" id="UPA00078">
    <property type="reaction ID" value="UER00161"/>
</dbReference>
<feature type="binding site" evidence="9">
    <location>
        <position position="100"/>
    </location>
    <ligand>
        <name>Mg(2+)</name>
        <dbReference type="ChEBI" id="CHEBI:18420"/>
    </ligand>
</feature>
<dbReference type="Pfam" id="PF13500">
    <property type="entry name" value="AAA_26"/>
    <property type="match status" value="1"/>
</dbReference>
<evidence type="ECO:0000256" key="4">
    <source>
        <dbReference type="ARBA" id="ARBA00022741"/>
    </source>
</evidence>
<dbReference type="GO" id="GO:0005524">
    <property type="term" value="F:ATP binding"/>
    <property type="evidence" value="ECO:0007669"/>
    <property type="project" value="UniProtKB-UniRule"/>
</dbReference>
<comment type="subunit">
    <text evidence="9">Homodimer.</text>
</comment>
<evidence type="ECO:0000256" key="3">
    <source>
        <dbReference type="ARBA" id="ARBA00022723"/>
    </source>
</evidence>
<sequence>MMNKRYFITGIGTEVGKTVVSAALVDYLGTAYWKPIQSGDLQASDSMRIRALCTSEPTIFPEQYQLKHPASPHDASEREGIQISLTDFSMPNQTAALLVEGAGGLFVPINSEEFMIDLMDQLGLPAILVCRDYLGCINHTLLSIAALVHKGIQLAFVVFNGAFEPATQRVIESHLPAGTDAIYIPEIKEINKMNLSTAVGQIKIVEHTNGAFRK</sequence>
<dbReference type="InterPro" id="IPR004472">
    <property type="entry name" value="DTB_synth_BioD"/>
</dbReference>
<comment type="caution">
    <text evidence="9">Lacks conserved residue(s) required for the propagation of feature annotation.</text>
</comment>
<name>A0A1H6BFW5_9SPHI</name>
<keyword evidence="7 9" id="KW-0460">Magnesium</keyword>
<keyword evidence="6 9" id="KW-0067">ATP-binding</keyword>
<evidence type="ECO:0000256" key="6">
    <source>
        <dbReference type="ARBA" id="ARBA00022840"/>
    </source>
</evidence>
<keyword evidence="1 9" id="KW-0963">Cytoplasm</keyword>
<dbReference type="HAMAP" id="MF_00336">
    <property type="entry name" value="BioD"/>
    <property type="match status" value="1"/>
</dbReference>
<dbReference type="AlphaFoldDB" id="A0A1H6BFW5"/>
<dbReference type="GO" id="GO:0005829">
    <property type="term" value="C:cytosol"/>
    <property type="evidence" value="ECO:0007669"/>
    <property type="project" value="TreeGrafter"/>
</dbReference>
<evidence type="ECO:0000256" key="7">
    <source>
        <dbReference type="ARBA" id="ARBA00022842"/>
    </source>
</evidence>
<keyword evidence="2 9" id="KW-0436">Ligase</keyword>
<dbReference type="NCBIfam" id="TIGR00347">
    <property type="entry name" value="bioD"/>
    <property type="match status" value="1"/>
</dbReference>
<dbReference type="PANTHER" id="PTHR43210">
    <property type="entry name" value="DETHIOBIOTIN SYNTHETASE"/>
    <property type="match status" value="1"/>
</dbReference>
<evidence type="ECO:0000313" key="11">
    <source>
        <dbReference type="Proteomes" id="UP000236731"/>
    </source>
</evidence>
<dbReference type="PANTHER" id="PTHR43210:SF2">
    <property type="entry name" value="ATP-DEPENDENT DETHIOBIOTIN SYNTHETASE BIOD 2"/>
    <property type="match status" value="1"/>
</dbReference>
<comment type="catalytic activity">
    <reaction evidence="8">
        <text>(7R,8S)-8-amino-7-(carboxyamino)nonanoate + ATP = (4R,5S)-dethiobiotin + ADP + phosphate + H(+)</text>
        <dbReference type="Rhea" id="RHEA:63684"/>
        <dbReference type="ChEBI" id="CHEBI:15378"/>
        <dbReference type="ChEBI" id="CHEBI:30616"/>
        <dbReference type="ChEBI" id="CHEBI:43474"/>
        <dbReference type="ChEBI" id="CHEBI:149470"/>
        <dbReference type="ChEBI" id="CHEBI:149473"/>
        <dbReference type="ChEBI" id="CHEBI:456216"/>
    </reaction>
</comment>
<reference evidence="11" key="1">
    <citation type="submission" date="2016-10" db="EMBL/GenBank/DDBJ databases">
        <authorList>
            <person name="Varghese N."/>
            <person name="Submissions S."/>
        </authorList>
    </citation>
    <scope>NUCLEOTIDE SEQUENCE [LARGE SCALE GENOMIC DNA]</scope>
    <source>
        <strain evidence="11">DSM 22361</strain>
    </source>
</reference>
<accession>A0A1H6BFW5</accession>
<dbReference type="GO" id="GO:0004141">
    <property type="term" value="F:dethiobiotin synthase activity"/>
    <property type="evidence" value="ECO:0007669"/>
    <property type="project" value="UniProtKB-UniRule"/>
</dbReference>
<dbReference type="Gene3D" id="3.40.50.300">
    <property type="entry name" value="P-loop containing nucleotide triphosphate hydrolases"/>
    <property type="match status" value="1"/>
</dbReference>
<evidence type="ECO:0000256" key="9">
    <source>
        <dbReference type="HAMAP-Rule" id="MF_00336"/>
    </source>
</evidence>
<dbReference type="RefSeq" id="WP_234993240.1">
    <property type="nucleotide sequence ID" value="NZ_CP049246.1"/>
</dbReference>
<evidence type="ECO:0000256" key="5">
    <source>
        <dbReference type="ARBA" id="ARBA00022756"/>
    </source>
</evidence>
<dbReference type="EC" id="6.3.3.3" evidence="9"/>
<evidence type="ECO:0000256" key="8">
    <source>
        <dbReference type="ARBA" id="ARBA00047386"/>
    </source>
</evidence>
<keyword evidence="11" id="KW-1185">Reference proteome</keyword>
<dbReference type="EMBL" id="FNUT01000010">
    <property type="protein sequence ID" value="SEG59639.1"/>
    <property type="molecule type" value="Genomic_DNA"/>
</dbReference>